<comment type="caution">
    <text evidence="2">The sequence shown here is derived from an EMBL/GenBank/DDBJ whole genome shotgun (WGS) entry which is preliminary data.</text>
</comment>
<dbReference type="SMART" id="SM00256">
    <property type="entry name" value="FBOX"/>
    <property type="match status" value="1"/>
</dbReference>
<dbReference type="Gene3D" id="1.20.1280.50">
    <property type="match status" value="1"/>
</dbReference>
<reference evidence="2 3" key="1">
    <citation type="submission" date="2024-05" db="EMBL/GenBank/DDBJ databases">
        <title>Culex pipiens pipiens assembly and annotation.</title>
        <authorList>
            <person name="Alout H."/>
            <person name="Durand T."/>
        </authorList>
    </citation>
    <scope>NUCLEOTIDE SEQUENCE [LARGE SCALE GENOMIC DNA]</scope>
    <source>
        <strain evidence="2">HA-2024</strain>
        <tissue evidence="2">Whole body</tissue>
    </source>
</reference>
<dbReference type="PANTHER" id="PTHR38926:SF72">
    <property type="entry name" value="IM:7136021-RELATED"/>
    <property type="match status" value="1"/>
</dbReference>
<sequence length="534" mass="60789">MEHCKVCGQPTFTDASSVNWEGPTRDSSECEPPPQKVAKLAAVGQLTLPAELWTEVFGSLSAWDLLKVRLVCHRWRKLVNGSSTLRGKLVVQFPEFIMMDRDYAPSNLPPASIVTFSRAKIATVGSWWTSFGAGVVHLTMNRCNVLLPNMLSLLKLTPNLKELHLSDILIDTIDEAPAMADFRMEQMELLHIDLNYHGQNLGVFLELCPNLKDLALLCELCSDEFKNLLLQLPSYLRKISGTLESLQVIQTEHLLAELCSLDLPKLKRLYLNKCEARCKNNRALVEICRTYPTLEVLDIEDVSASNEMILHEVGALLPNLKWLAVKVPKAPGIQPSLEFTPQLRHLRLKGSTFVYPEPTFASKCPYLQELHLERVTFQEPDSLRRFLARSPNVRELHLEECKLGYWSCLLTAIRTQKQLRRLTLRYLTVEDAGRCCIDYLDNLTTLELIGFKVHQQTMVELFTMGAGSLKQLTMVGLKDTLDFEVVDVMCQKLRRLSQLTIKNCALSKEHCKQVRERFGSVERLIVVEEVWPLF</sequence>
<dbReference type="InterPro" id="IPR013101">
    <property type="entry name" value="LRR_PRU1-like"/>
</dbReference>
<dbReference type="EMBL" id="JBEHCU010008522">
    <property type="protein sequence ID" value="KAL1382236.1"/>
    <property type="molecule type" value="Genomic_DNA"/>
</dbReference>
<accession>A0ABD1CZ19</accession>
<dbReference type="SUPFAM" id="SSF81383">
    <property type="entry name" value="F-box domain"/>
    <property type="match status" value="1"/>
</dbReference>
<dbReference type="PROSITE" id="PS50181">
    <property type="entry name" value="FBOX"/>
    <property type="match status" value="1"/>
</dbReference>
<dbReference type="Pfam" id="PF12937">
    <property type="entry name" value="F-box-like"/>
    <property type="match status" value="1"/>
</dbReference>
<dbReference type="AlphaFoldDB" id="A0ABD1CZ19"/>
<evidence type="ECO:0000313" key="3">
    <source>
        <dbReference type="Proteomes" id="UP001562425"/>
    </source>
</evidence>
<name>A0ABD1CZ19_CULPP</name>
<dbReference type="InterPro" id="IPR001810">
    <property type="entry name" value="F-box_dom"/>
</dbReference>
<dbReference type="Pfam" id="PF07723">
    <property type="entry name" value="LRR_2"/>
    <property type="match status" value="1"/>
</dbReference>
<dbReference type="SUPFAM" id="SSF52047">
    <property type="entry name" value="RNI-like"/>
    <property type="match status" value="2"/>
</dbReference>
<keyword evidence="3" id="KW-1185">Reference proteome</keyword>
<dbReference type="Proteomes" id="UP001562425">
    <property type="component" value="Unassembled WGS sequence"/>
</dbReference>
<feature type="domain" description="F-box" evidence="1">
    <location>
        <begin position="42"/>
        <end position="88"/>
    </location>
</feature>
<dbReference type="InterPro" id="IPR032675">
    <property type="entry name" value="LRR_dom_sf"/>
</dbReference>
<dbReference type="Gene3D" id="3.80.10.10">
    <property type="entry name" value="Ribonuclease Inhibitor"/>
    <property type="match status" value="1"/>
</dbReference>
<organism evidence="2 3">
    <name type="scientific">Culex pipiens pipiens</name>
    <name type="common">Northern house mosquito</name>
    <dbReference type="NCBI Taxonomy" id="38569"/>
    <lineage>
        <taxon>Eukaryota</taxon>
        <taxon>Metazoa</taxon>
        <taxon>Ecdysozoa</taxon>
        <taxon>Arthropoda</taxon>
        <taxon>Hexapoda</taxon>
        <taxon>Insecta</taxon>
        <taxon>Pterygota</taxon>
        <taxon>Neoptera</taxon>
        <taxon>Endopterygota</taxon>
        <taxon>Diptera</taxon>
        <taxon>Nematocera</taxon>
        <taxon>Culicoidea</taxon>
        <taxon>Culicidae</taxon>
        <taxon>Culicinae</taxon>
        <taxon>Culicini</taxon>
        <taxon>Culex</taxon>
        <taxon>Culex</taxon>
    </lineage>
</organism>
<gene>
    <name evidence="2" type="ORF">pipiens_013294</name>
</gene>
<dbReference type="PANTHER" id="PTHR38926">
    <property type="entry name" value="F-BOX DOMAIN CONTAINING PROTEIN, EXPRESSED"/>
    <property type="match status" value="1"/>
</dbReference>
<proteinExistence type="predicted"/>
<evidence type="ECO:0000259" key="1">
    <source>
        <dbReference type="PROSITE" id="PS50181"/>
    </source>
</evidence>
<evidence type="ECO:0000313" key="2">
    <source>
        <dbReference type="EMBL" id="KAL1382236.1"/>
    </source>
</evidence>
<dbReference type="CDD" id="cd09917">
    <property type="entry name" value="F-box_SF"/>
    <property type="match status" value="1"/>
</dbReference>
<protein>
    <recommendedName>
        <fullName evidence="1">F-box domain-containing protein</fullName>
    </recommendedName>
</protein>
<dbReference type="InterPro" id="IPR036047">
    <property type="entry name" value="F-box-like_dom_sf"/>
</dbReference>